<dbReference type="Proteomes" id="UP001239111">
    <property type="component" value="Chromosome 3"/>
</dbReference>
<keyword evidence="2" id="KW-1185">Reference proteome</keyword>
<gene>
    <name evidence="1" type="ORF">QAD02_002457</name>
</gene>
<organism evidence="1 2">
    <name type="scientific">Eretmocerus hayati</name>
    <dbReference type="NCBI Taxonomy" id="131215"/>
    <lineage>
        <taxon>Eukaryota</taxon>
        <taxon>Metazoa</taxon>
        <taxon>Ecdysozoa</taxon>
        <taxon>Arthropoda</taxon>
        <taxon>Hexapoda</taxon>
        <taxon>Insecta</taxon>
        <taxon>Pterygota</taxon>
        <taxon>Neoptera</taxon>
        <taxon>Endopterygota</taxon>
        <taxon>Hymenoptera</taxon>
        <taxon>Apocrita</taxon>
        <taxon>Proctotrupomorpha</taxon>
        <taxon>Chalcidoidea</taxon>
        <taxon>Aphelinidae</taxon>
        <taxon>Aphelininae</taxon>
        <taxon>Eretmocerus</taxon>
    </lineage>
</organism>
<name>A0ACC2NJ36_9HYME</name>
<proteinExistence type="predicted"/>
<protein>
    <submittedName>
        <fullName evidence="1">Uncharacterized protein</fullName>
    </submittedName>
</protein>
<reference evidence="1" key="1">
    <citation type="submission" date="2023-04" db="EMBL/GenBank/DDBJ databases">
        <title>A chromosome-level genome assembly of the parasitoid wasp Eretmocerus hayati.</title>
        <authorList>
            <person name="Zhong Y."/>
            <person name="Liu S."/>
            <person name="Liu Y."/>
        </authorList>
    </citation>
    <scope>NUCLEOTIDE SEQUENCE</scope>
    <source>
        <strain evidence="1">ZJU_SS_LIU_2023</strain>
    </source>
</reference>
<sequence length="133" mass="15536">MLKSVMREQDTFRFYVSSIYLGIVILLNPSYFLQSEKILDEEQASDENLRSRFGEKWTRLPSSRLNEQLRINIQKYRGIIDNAIQADKASKHQNFMIKKLNFDFSPSNSSSSRTPRSIGYQYTLSSTPYIVTH</sequence>
<comment type="caution">
    <text evidence="1">The sequence shown here is derived from an EMBL/GenBank/DDBJ whole genome shotgun (WGS) entry which is preliminary data.</text>
</comment>
<evidence type="ECO:0000313" key="2">
    <source>
        <dbReference type="Proteomes" id="UP001239111"/>
    </source>
</evidence>
<dbReference type="EMBL" id="CM056743">
    <property type="protein sequence ID" value="KAJ8671198.1"/>
    <property type="molecule type" value="Genomic_DNA"/>
</dbReference>
<accession>A0ACC2NJ36</accession>
<evidence type="ECO:0000313" key="1">
    <source>
        <dbReference type="EMBL" id="KAJ8671198.1"/>
    </source>
</evidence>